<evidence type="ECO:0000259" key="4">
    <source>
        <dbReference type="PROSITE" id="PS50110"/>
    </source>
</evidence>
<keyword evidence="3" id="KW-0597">Phosphoprotein</keyword>
<feature type="domain" description="Response regulatory" evidence="4">
    <location>
        <begin position="3"/>
        <end position="121"/>
    </location>
</feature>
<dbReference type="InterPro" id="IPR011006">
    <property type="entry name" value="CheY-like_superfamily"/>
</dbReference>
<dbReference type="Proteomes" id="UP001652338">
    <property type="component" value="Unassembled WGS sequence"/>
</dbReference>
<sequence>MIRIAVVEDEELYAEQLQNYISKYAEERKKQIKVTWFQDGEDIVSGYKGEYDIILLDIQMRFMDGMTAAEKIRELDSEVVLMFITNIYYQYDSICSARVRSGCNGLCGETGRIFCFFTKAG</sequence>
<accession>A0ABT2SPE7</accession>
<evidence type="ECO:0000256" key="1">
    <source>
        <dbReference type="ARBA" id="ARBA00018672"/>
    </source>
</evidence>
<dbReference type="Pfam" id="PF00072">
    <property type="entry name" value="Response_reg"/>
    <property type="match status" value="1"/>
</dbReference>
<evidence type="ECO:0000313" key="5">
    <source>
        <dbReference type="EMBL" id="MCU6726377.1"/>
    </source>
</evidence>
<evidence type="ECO:0000256" key="2">
    <source>
        <dbReference type="ARBA" id="ARBA00024867"/>
    </source>
</evidence>
<comment type="caution">
    <text evidence="5">The sequence shown here is derived from an EMBL/GenBank/DDBJ whole genome shotgun (WGS) entry which is preliminary data.</text>
</comment>
<evidence type="ECO:0000313" key="6">
    <source>
        <dbReference type="Proteomes" id="UP001652338"/>
    </source>
</evidence>
<protein>
    <recommendedName>
        <fullName evidence="1">Stage 0 sporulation protein A homolog</fullName>
    </recommendedName>
</protein>
<gene>
    <name evidence="5" type="ORF">OCV47_13740</name>
</gene>
<dbReference type="PROSITE" id="PS50110">
    <property type="entry name" value="RESPONSE_REGULATORY"/>
    <property type="match status" value="1"/>
</dbReference>
<feature type="modified residue" description="4-aspartylphosphate" evidence="3">
    <location>
        <position position="57"/>
    </location>
</feature>
<proteinExistence type="predicted"/>
<dbReference type="EMBL" id="JAOQKE010000024">
    <property type="protein sequence ID" value="MCU6726377.1"/>
    <property type="molecule type" value="Genomic_DNA"/>
</dbReference>
<dbReference type="CDD" id="cd00156">
    <property type="entry name" value="REC"/>
    <property type="match status" value="1"/>
</dbReference>
<keyword evidence="6" id="KW-1185">Reference proteome</keyword>
<dbReference type="SUPFAM" id="SSF52172">
    <property type="entry name" value="CheY-like"/>
    <property type="match status" value="1"/>
</dbReference>
<dbReference type="Gene3D" id="3.40.50.2300">
    <property type="match status" value="1"/>
</dbReference>
<evidence type="ECO:0000256" key="3">
    <source>
        <dbReference type="PROSITE-ProRule" id="PRU00169"/>
    </source>
</evidence>
<dbReference type="InterPro" id="IPR001789">
    <property type="entry name" value="Sig_transdc_resp-reg_receiver"/>
</dbReference>
<name>A0ABT2SPE7_9FIRM</name>
<reference evidence="5 6" key="1">
    <citation type="journal article" date="2021" name="ISME Commun">
        <title>Automated analysis of genomic sequences facilitates high-throughput and comprehensive description of bacteria.</title>
        <authorList>
            <person name="Hitch T.C.A."/>
        </authorList>
    </citation>
    <scope>NUCLEOTIDE SEQUENCE [LARGE SCALE GENOMIC DNA]</scope>
    <source>
        <strain evidence="5 6">Sanger_29</strain>
    </source>
</reference>
<organism evidence="5 6">
    <name type="scientific">Muricoprocola aceti</name>
    <dbReference type="NCBI Taxonomy" id="2981772"/>
    <lineage>
        <taxon>Bacteria</taxon>
        <taxon>Bacillati</taxon>
        <taxon>Bacillota</taxon>
        <taxon>Clostridia</taxon>
        <taxon>Lachnospirales</taxon>
        <taxon>Lachnospiraceae</taxon>
        <taxon>Muricoprocola</taxon>
    </lineage>
</organism>
<dbReference type="RefSeq" id="WP_262655641.1">
    <property type="nucleotide sequence ID" value="NZ_JAOQKE010000024.1"/>
</dbReference>
<dbReference type="SMART" id="SM00448">
    <property type="entry name" value="REC"/>
    <property type="match status" value="1"/>
</dbReference>
<comment type="function">
    <text evidence="2">May play the central regulatory role in sporulation. It may be an element of the effector pathway responsible for the activation of sporulation genes in response to nutritional stress. Spo0A may act in concert with spo0H (a sigma factor) to control the expression of some genes that are critical to the sporulation process.</text>
</comment>